<dbReference type="Proteomes" id="UP001617427">
    <property type="component" value="Unassembled WGS sequence"/>
</dbReference>
<keyword evidence="2" id="KW-1185">Reference proteome</keyword>
<organism evidence="1 2">
    <name type="scientific">Herbaspirillum chlorophenolicum</name>
    <dbReference type="NCBI Taxonomy" id="211589"/>
    <lineage>
        <taxon>Bacteria</taxon>
        <taxon>Pseudomonadati</taxon>
        <taxon>Pseudomonadota</taxon>
        <taxon>Betaproteobacteria</taxon>
        <taxon>Burkholderiales</taxon>
        <taxon>Oxalobacteraceae</taxon>
        <taxon>Herbaspirillum</taxon>
    </lineage>
</organism>
<gene>
    <name evidence="1" type="ORF">ACIPEN_11970</name>
</gene>
<dbReference type="RefSeq" id="WP_050467655.1">
    <property type="nucleotide sequence ID" value="NZ_JBIUZV010000006.1"/>
</dbReference>
<accession>A0ABW8EZS8</accession>
<comment type="caution">
    <text evidence="1">The sequence shown here is derived from an EMBL/GenBank/DDBJ whole genome shotgun (WGS) entry which is preliminary data.</text>
</comment>
<protein>
    <submittedName>
        <fullName evidence="1">Uncharacterized protein</fullName>
    </submittedName>
</protein>
<reference evidence="1 2" key="1">
    <citation type="submission" date="2024-10" db="EMBL/GenBank/DDBJ databases">
        <title>The Natural Products Discovery Center: Release of the First 8490 Sequenced Strains for Exploring Actinobacteria Biosynthetic Diversity.</title>
        <authorList>
            <person name="Kalkreuter E."/>
            <person name="Kautsar S.A."/>
            <person name="Yang D."/>
            <person name="Bader C.D."/>
            <person name="Teijaro C.N."/>
            <person name="Fluegel L."/>
            <person name="Davis C.M."/>
            <person name="Simpson J.R."/>
            <person name="Lauterbach L."/>
            <person name="Steele A.D."/>
            <person name="Gui C."/>
            <person name="Meng S."/>
            <person name="Li G."/>
            <person name="Viehrig K."/>
            <person name="Ye F."/>
            <person name="Su P."/>
            <person name="Kiefer A.F."/>
            <person name="Nichols A."/>
            <person name="Cepeda A.J."/>
            <person name="Yan W."/>
            <person name="Fan B."/>
            <person name="Jiang Y."/>
            <person name="Adhikari A."/>
            <person name="Zheng C.-J."/>
            <person name="Schuster L."/>
            <person name="Cowan T.M."/>
            <person name="Smanski M.J."/>
            <person name="Chevrette M.G."/>
            <person name="De Carvalho L.P.S."/>
            <person name="Shen B."/>
        </authorList>
    </citation>
    <scope>NUCLEOTIDE SEQUENCE [LARGE SCALE GENOMIC DNA]</scope>
    <source>
        <strain evidence="1 2">NPDC087045</strain>
    </source>
</reference>
<name>A0ABW8EZS8_9BURK</name>
<evidence type="ECO:0000313" key="2">
    <source>
        <dbReference type="Proteomes" id="UP001617427"/>
    </source>
</evidence>
<proteinExistence type="predicted"/>
<dbReference type="EMBL" id="JBIUZV010000006">
    <property type="protein sequence ID" value="MFJ3046539.1"/>
    <property type="molecule type" value="Genomic_DNA"/>
</dbReference>
<evidence type="ECO:0000313" key="1">
    <source>
        <dbReference type="EMBL" id="MFJ3046539.1"/>
    </source>
</evidence>
<sequence length="83" mass="9249">MPTEHMGDYDIEYSGVRVIGGEEWVANVAIFGPSHNPMHRNPVFPSQRVLADQTFGDEKSAEQGALQVAHELLECSRHAGRHH</sequence>